<evidence type="ECO:0000313" key="6">
    <source>
        <dbReference type="Proteomes" id="UP001501414"/>
    </source>
</evidence>
<evidence type="ECO:0000259" key="2">
    <source>
        <dbReference type="Pfam" id="PF05099"/>
    </source>
</evidence>
<dbReference type="EMBL" id="BAAAJK010000005">
    <property type="protein sequence ID" value="GAA1384107.1"/>
    <property type="molecule type" value="Genomic_DNA"/>
</dbReference>
<evidence type="ECO:0000256" key="1">
    <source>
        <dbReference type="SAM" id="MobiDB-lite"/>
    </source>
</evidence>
<sequence length="705" mass="74271">MDPAPAGSDWCPPGRVVTVAGITIRCGAFWFGPGDEPSTVDPYLPVDRGFPDWDAATVTDLRYDRLSPSARAAYLVWLASGRRVPEAPAVWAELYLWGLERRMIADADDDPILAAEARAIGAVYGRSPAVAALVAGLSVPVRPAGPPALDLVTAGPPAELAVEIGRRALAREPVTVEWALAWAWYHPDHPRQDAATQVPGAFASLWRHRFTERHPRGLLVPTRRRRLVLGYEPANPSLPRPLERTIADASDVLSHPTPSAVLAEITDEVEQELQPFARWATRHPERVSGVAAAALLPDLLLAESPAGAAAAPLIEWARQSTSGADPVVASGRQLTSLWTAGGADGRLDKADSVALAQILEKHGVGIEPDVRFGGRPIPPDGPVVLFRIGAAAAAAPSPSYVLAAVTAELCLAVAAADGSVDDAEAGLLADRLDRIEDLSVAERARLVAHRRLVGANAIDLDEVASRARELDEQARRELAVAVTDIAMADGQVEEAERRTVLAVHRLLGVDVSEAEARLAAPGTTDTTEDAGADVVRAGPADPGREQDGAEPSPAVAPAGPPRLVALDEERLARTQASNADVRALLGAIFADDDDEAGDEADDEADDIAEDAAGEHHSGPGSAPSPVELVGSLDQRHSALLFELAEAGAWTRPELEQACSRLAVLPDGALDVVNEAAFDIVGDPVIELKDGGAVAVDREVLEEMRA</sequence>
<name>A0ABP4IA86_9PSEU</name>
<organism evidence="5 6">
    <name type="scientific">Pseudonocardia kongjuensis</name>
    <dbReference type="NCBI Taxonomy" id="102227"/>
    <lineage>
        <taxon>Bacteria</taxon>
        <taxon>Bacillati</taxon>
        <taxon>Actinomycetota</taxon>
        <taxon>Actinomycetes</taxon>
        <taxon>Pseudonocardiales</taxon>
        <taxon>Pseudonocardiaceae</taxon>
        <taxon>Pseudonocardia</taxon>
    </lineage>
</organism>
<dbReference type="InterPro" id="IPR028932">
    <property type="entry name" value="TerB-C"/>
</dbReference>
<gene>
    <name evidence="5" type="ORF">GCM10009613_14430</name>
</gene>
<evidence type="ECO:0000259" key="4">
    <source>
        <dbReference type="Pfam" id="PF15615"/>
    </source>
</evidence>
<reference evidence="6" key="1">
    <citation type="journal article" date="2019" name="Int. J. Syst. Evol. Microbiol.">
        <title>The Global Catalogue of Microorganisms (GCM) 10K type strain sequencing project: providing services to taxonomists for standard genome sequencing and annotation.</title>
        <authorList>
            <consortium name="The Broad Institute Genomics Platform"/>
            <consortium name="The Broad Institute Genome Sequencing Center for Infectious Disease"/>
            <person name="Wu L."/>
            <person name="Ma J."/>
        </authorList>
    </citation>
    <scope>NUCLEOTIDE SEQUENCE [LARGE SCALE GENOMIC DNA]</scope>
    <source>
        <strain evidence="6">JCM 11896</strain>
    </source>
</reference>
<dbReference type="Pfam" id="PF13208">
    <property type="entry name" value="TerB_N"/>
    <property type="match status" value="1"/>
</dbReference>
<feature type="domain" description="Co-chaperone DjlA N-terminal" evidence="2">
    <location>
        <begin position="406"/>
        <end position="515"/>
    </location>
</feature>
<feature type="region of interest" description="Disordered" evidence="1">
    <location>
        <begin position="518"/>
        <end position="560"/>
    </location>
</feature>
<dbReference type="Pfam" id="PF05099">
    <property type="entry name" value="TerB"/>
    <property type="match status" value="1"/>
</dbReference>
<dbReference type="Pfam" id="PF15615">
    <property type="entry name" value="TerB_C"/>
    <property type="match status" value="1"/>
</dbReference>
<comment type="caution">
    <text evidence="5">The sequence shown here is derived from an EMBL/GenBank/DDBJ whole genome shotgun (WGS) entry which is preliminary data.</text>
</comment>
<dbReference type="InterPro" id="IPR007791">
    <property type="entry name" value="DjlA_N"/>
</dbReference>
<dbReference type="InterPro" id="IPR029024">
    <property type="entry name" value="TerB-like"/>
</dbReference>
<dbReference type="SUPFAM" id="SSF158682">
    <property type="entry name" value="TerB-like"/>
    <property type="match status" value="1"/>
</dbReference>
<feature type="domain" description="TerB-C" evidence="4">
    <location>
        <begin position="564"/>
        <end position="703"/>
    </location>
</feature>
<dbReference type="Proteomes" id="UP001501414">
    <property type="component" value="Unassembled WGS sequence"/>
</dbReference>
<dbReference type="CDD" id="cd07176">
    <property type="entry name" value="terB"/>
    <property type="match status" value="1"/>
</dbReference>
<evidence type="ECO:0000313" key="5">
    <source>
        <dbReference type="EMBL" id="GAA1384107.1"/>
    </source>
</evidence>
<accession>A0ABP4IA86</accession>
<dbReference type="InterPro" id="IPR025266">
    <property type="entry name" value="TerB_N"/>
</dbReference>
<feature type="domain" description="TerB N-terminal" evidence="3">
    <location>
        <begin position="12"/>
        <end position="191"/>
    </location>
</feature>
<proteinExistence type="predicted"/>
<evidence type="ECO:0000259" key="3">
    <source>
        <dbReference type="Pfam" id="PF13208"/>
    </source>
</evidence>
<keyword evidence="6" id="KW-1185">Reference proteome</keyword>
<dbReference type="Gene3D" id="1.10.3680.10">
    <property type="entry name" value="TerB-like"/>
    <property type="match status" value="1"/>
</dbReference>
<protein>
    <submittedName>
        <fullName evidence="5">TerB N-terminal domain-containing protein</fullName>
    </submittedName>
</protein>